<dbReference type="Proteomes" id="UP000707071">
    <property type="component" value="Unassembled WGS sequence"/>
</dbReference>
<accession>A0A9P7QHV4</accession>
<evidence type="ECO:0000313" key="3">
    <source>
        <dbReference type="EMBL" id="KAG6298197.1"/>
    </source>
</evidence>
<dbReference type="PANTHER" id="PTHR35585:SF1">
    <property type="entry name" value="HHE DOMAIN PROTEIN (AFU_ORTHOLOGUE AFUA_4G00730)"/>
    <property type="match status" value="1"/>
</dbReference>
<dbReference type="InterPro" id="IPR012312">
    <property type="entry name" value="Hemerythrin-like"/>
</dbReference>
<name>A0A9P7QHV4_9HYPO</name>
<evidence type="ECO:0000256" key="1">
    <source>
        <dbReference type="SAM" id="MobiDB-lite"/>
    </source>
</evidence>
<comment type="caution">
    <text evidence="3">The sequence shown here is derived from an EMBL/GenBank/DDBJ whole genome shotgun (WGS) entry which is preliminary data.</text>
</comment>
<dbReference type="Gene3D" id="1.20.120.520">
    <property type="entry name" value="nmb1532 protein domain like"/>
    <property type="match status" value="1"/>
</dbReference>
<dbReference type="EMBL" id="SRRH01000133">
    <property type="protein sequence ID" value="KAG6298197.1"/>
    <property type="molecule type" value="Genomic_DNA"/>
</dbReference>
<sequence length="206" mass="23395">MATISSAITKDHRELEAYYNEVINNPNDHDHQQRYGNMFVWELARHSVGEELVVYPALENYLGAKGVEMAKSDRDEHHTTKEMLKEFQQLSASDSRYVPQLKKIWTPLSAHIKQEEERDLPALEQRLESSAGESESMAKSFGRTKMFVPTRSHPSAGEKPPFETVMGLLTAPFDHLADLFRKFPDEKPSVSEESHAKDIPAAGDKK</sequence>
<keyword evidence="4" id="KW-1185">Reference proteome</keyword>
<dbReference type="AlphaFoldDB" id="A0A9P7QHV4"/>
<evidence type="ECO:0000313" key="4">
    <source>
        <dbReference type="Proteomes" id="UP000707071"/>
    </source>
</evidence>
<dbReference type="PANTHER" id="PTHR35585">
    <property type="entry name" value="HHE DOMAIN PROTEIN (AFU_ORTHOLOGUE AFUA_4G00730)"/>
    <property type="match status" value="1"/>
</dbReference>
<feature type="domain" description="Hemerythrin-like" evidence="2">
    <location>
        <begin position="4"/>
        <end position="123"/>
    </location>
</feature>
<proteinExistence type="predicted"/>
<dbReference type="Pfam" id="PF01814">
    <property type="entry name" value="Hemerythrin"/>
    <property type="match status" value="1"/>
</dbReference>
<evidence type="ECO:0000259" key="2">
    <source>
        <dbReference type="Pfam" id="PF01814"/>
    </source>
</evidence>
<gene>
    <name evidence="3" type="ORF">E4U09_001011</name>
</gene>
<reference evidence="3 4" key="1">
    <citation type="journal article" date="2020" name="bioRxiv">
        <title>Whole genome comparisons of ergot fungi reveals the divergence and evolution of species within the genus Claviceps are the result of varying mechanisms driving genome evolution and host range expansion.</title>
        <authorList>
            <person name="Wyka S.A."/>
            <person name="Mondo S.J."/>
            <person name="Liu M."/>
            <person name="Dettman J."/>
            <person name="Nalam V."/>
            <person name="Broders K.D."/>
        </authorList>
    </citation>
    <scope>NUCLEOTIDE SEQUENCE [LARGE SCALE GENOMIC DNA]</scope>
    <source>
        <strain evidence="3 4">Clav52</strain>
    </source>
</reference>
<feature type="region of interest" description="Disordered" evidence="1">
    <location>
        <begin position="184"/>
        <end position="206"/>
    </location>
</feature>
<organism evidence="3 4">
    <name type="scientific">Claviceps aff. purpurea</name>
    <dbReference type="NCBI Taxonomy" id="1967640"/>
    <lineage>
        <taxon>Eukaryota</taxon>
        <taxon>Fungi</taxon>
        <taxon>Dikarya</taxon>
        <taxon>Ascomycota</taxon>
        <taxon>Pezizomycotina</taxon>
        <taxon>Sordariomycetes</taxon>
        <taxon>Hypocreomycetidae</taxon>
        <taxon>Hypocreales</taxon>
        <taxon>Clavicipitaceae</taxon>
        <taxon>Claviceps</taxon>
    </lineage>
</organism>
<protein>
    <recommendedName>
        <fullName evidence="2">Hemerythrin-like domain-containing protein</fullName>
    </recommendedName>
</protein>